<dbReference type="InterPro" id="IPR038718">
    <property type="entry name" value="SNF2-like_sf"/>
</dbReference>
<accession>A0A418Q6G0</accession>
<dbReference type="GO" id="GO:0016787">
    <property type="term" value="F:hydrolase activity"/>
    <property type="evidence" value="ECO:0007669"/>
    <property type="project" value="UniProtKB-KW"/>
</dbReference>
<gene>
    <name evidence="5" type="ORF">D3M95_07520</name>
</gene>
<dbReference type="EMBL" id="QXJK01000007">
    <property type="protein sequence ID" value="RIX34400.1"/>
    <property type="molecule type" value="Genomic_DNA"/>
</dbReference>
<evidence type="ECO:0000256" key="2">
    <source>
        <dbReference type="SAM" id="MobiDB-lite"/>
    </source>
</evidence>
<dbReference type="Gene3D" id="3.40.50.300">
    <property type="entry name" value="P-loop containing nucleotide triphosphate hydrolases"/>
    <property type="match status" value="1"/>
</dbReference>
<evidence type="ECO:0000313" key="6">
    <source>
        <dbReference type="Proteomes" id="UP000285278"/>
    </source>
</evidence>
<keyword evidence="5" id="KW-0067">ATP-binding</keyword>
<evidence type="ECO:0000259" key="4">
    <source>
        <dbReference type="PROSITE" id="PS51194"/>
    </source>
</evidence>
<evidence type="ECO:0000313" key="5">
    <source>
        <dbReference type="EMBL" id="RIX34400.1"/>
    </source>
</evidence>
<dbReference type="PANTHER" id="PTHR45629">
    <property type="entry name" value="SNF2/RAD54 FAMILY MEMBER"/>
    <property type="match status" value="1"/>
</dbReference>
<dbReference type="InterPro" id="IPR000330">
    <property type="entry name" value="SNF2_N"/>
</dbReference>
<keyword evidence="1" id="KW-0378">Hydrolase</keyword>
<sequence>MDYSHQLHVVVPVRGGVQLWVERVEGRQVITGPGDLEKRDLPAVCLNVVRGRPWRVRGKVDVATPKGVIKTLPVPTVAFTPEDAIPVLGKLCEYANGYAGAVPGLSPEVVFLLDLFRFVDDTVRAGRVMLRMEHVDGQWFPHWTLSTAGDHHLVLQKFRDSVPEVLVRNGGADVVERFADEFAHWLAVSYLRRAEGERGDVSSAFIRSLVTGAPARRMNPDTVVKLNQWRESARIAASQIVFVLSSPDDAITLSTLEPDEVTPADVSWRLDIAMSVNDGPVEPVIPAEVRREDKERIDKALREARRAWPELGEHFEAVDGWLNTGVWFPPPNVITGSGMRDRVLSIGMDMDFVVEFLDKGVRELQKAGFRVMVPRAWARVKPDVTVTATPVGQGSGSSKVGLDQLVDFSWNVSVGGERLDESARQDLLNTATRIVRLNGTFVFVDDAALAGARRWFRDVAEAVNEDKGGKGKGEGGGDGGGDAEAIVDELMGGNGQVTLRDIMEADALSAADRGHHDHDFSLVAEGWASRILGEGPQIDPPRPVEVPATVVTRLRDHQRRGLNWLVWMHEHGLGAVLADDMGLGKTLQVLALVAWEREQNEAAAPTLVIAPTSVVQAWKDEAALHTPSLRVHVDHGSSRPRPADFLRLIDGTEDEPPVDIVVTTYGTVQRNPERYWAVTWGRIVADEAQAIKNPNAKQSRAVRNIPAKHHLALTGTPVENRLADLFAIMDFANPGILGSHSAFQHRLAVPIERHGDDYARQRLQRLVQPFILRRLKTDAAVGLNLPEKSTIVEKVPLSREQAALYEAYVHDLEERLSRRKEKRRGAILGALVRFKQICDHPALFAGDGSPLMKNGRHRSMKVKRIFEIVNEALLEGRRVLLFTQFPSFGRLLIPEMEREFAMDIPMLHGGLSRAQRTRLVEEFQSEDGPKVMVLSVRAGGTGITLTKASVVVHMDRWWNPAVEDQATDRAYRIGQEKDVTVYKLVAQGTIDEHIHDIISGKRELAGDIVGMGEGWIANLDDDDLSELIHLRVASKVHQTQKRTSRVTDAGVAPDVASDAAPGASAEPDATAEEEDE</sequence>
<dbReference type="CDD" id="cd18793">
    <property type="entry name" value="SF2_C_SNF"/>
    <property type="match status" value="1"/>
</dbReference>
<dbReference type="GO" id="GO:0004386">
    <property type="term" value="F:helicase activity"/>
    <property type="evidence" value="ECO:0007669"/>
    <property type="project" value="UniProtKB-KW"/>
</dbReference>
<keyword evidence="6" id="KW-1185">Reference proteome</keyword>
<dbReference type="PROSITE" id="PS51192">
    <property type="entry name" value="HELICASE_ATP_BIND_1"/>
    <property type="match status" value="1"/>
</dbReference>
<dbReference type="InterPro" id="IPR022138">
    <property type="entry name" value="DUF3670"/>
</dbReference>
<dbReference type="InterPro" id="IPR050496">
    <property type="entry name" value="SNF2_RAD54_helicase_repair"/>
</dbReference>
<dbReference type="Pfam" id="PF00271">
    <property type="entry name" value="Helicase_C"/>
    <property type="match status" value="1"/>
</dbReference>
<dbReference type="Proteomes" id="UP000285278">
    <property type="component" value="Unassembled WGS sequence"/>
</dbReference>
<organism evidence="5 6">
    <name type="scientific">Corynebacterium falsenii</name>
    <dbReference type="NCBI Taxonomy" id="108486"/>
    <lineage>
        <taxon>Bacteria</taxon>
        <taxon>Bacillati</taxon>
        <taxon>Actinomycetota</taxon>
        <taxon>Actinomycetes</taxon>
        <taxon>Mycobacteriales</taxon>
        <taxon>Corynebacteriaceae</taxon>
        <taxon>Corynebacterium</taxon>
    </lineage>
</organism>
<keyword evidence="5" id="KW-0347">Helicase</keyword>
<dbReference type="PROSITE" id="PS51194">
    <property type="entry name" value="HELICASE_CTER"/>
    <property type="match status" value="1"/>
</dbReference>
<reference evidence="5 6" key="1">
    <citation type="submission" date="2018-09" db="EMBL/GenBank/DDBJ databases">
        <title>Optimization and identification of Corynebacterium falsenii FN1-14 from fish paste.</title>
        <authorList>
            <person name="Daroonpunt R."/>
            <person name="Tanasupawat S."/>
        </authorList>
    </citation>
    <scope>NUCLEOTIDE SEQUENCE [LARGE SCALE GENOMIC DNA]</scope>
    <source>
        <strain evidence="5 6">FN1-14</strain>
    </source>
</reference>
<dbReference type="InterPro" id="IPR014001">
    <property type="entry name" value="Helicase_ATP-bd"/>
</dbReference>
<dbReference type="SMART" id="SM00487">
    <property type="entry name" value="DEXDc"/>
    <property type="match status" value="1"/>
</dbReference>
<name>A0A418Q6G0_9CORY</name>
<evidence type="ECO:0000256" key="1">
    <source>
        <dbReference type="ARBA" id="ARBA00022801"/>
    </source>
</evidence>
<proteinExistence type="predicted"/>
<dbReference type="InterPro" id="IPR027417">
    <property type="entry name" value="P-loop_NTPase"/>
</dbReference>
<dbReference type="PANTHER" id="PTHR45629:SF7">
    <property type="entry name" value="DNA EXCISION REPAIR PROTEIN ERCC-6-RELATED"/>
    <property type="match status" value="1"/>
</dbReference>
<protein>
    <submittedName>
        <fullName evidence="5">DEAD/DEAH box helicase</fullName>
    </submittedName>
</protein>
<feature type="domain" description="Helicase C-terminal" evidence="4">
    <location>
        <begin position="861"/>
        <end position="1025"/>
    </location>
</feature>
<dbReference type="GO" id="GO:0015616">
    <property type="term" value="F:DNA translocase activity"/>
    <property type="evidence" value="ECO:0007669"/>
    <property type="project" value="TreeGrafter"/>
</dbReference>
<dbReference type="OrthoDB" id="9760715at2"/>
<dbReference type="GO" id="GO:0005524">
    <property type="term" value="F:ATP binding"/>
    <property type="evidence" value="ECO:0007669"/>
    <property type="project" value="InterPro"/>
</dbReference>
<keyword evidence="5" id="KW-0547">Nucleotide-binding</keyword>
<dbReference type="STRING" id="1451189.CFAL_07490"/>
<evidence type="ECO:0000259" key="3">
    <source>
        <dbReference type="PROSITE" id="PS51192"/>
    </source>
</evidence>
<dbReference type="InterPro" id="IPR001650">
    <property type="entry name" value="Helicase_C-like"/>
</dbReference>
<dbReference type="InterPro" id="IPR049730">
    <property type="entry name" value="SNF2/RAD54-like_C"/>
</dbReference>
<dbReference type="Gene3D" id="3.40.50.10810">
    <property type="entry name" value="Tandem AAA-ATPase domain"/>
    <property type="match status" value="1"/>
</dbReference>
<dbReference type="SMART" id="SM00490">
    <property type="entry name" value="HELICc"/>
    <property type="match status" value="1"/>
</dbReference>
<comment type="caution">
    <text evidence="5">The sequence shown here is derived from an EMBL/GenBank/DDBJ whole genome shotgun (WGS) entry which is preliminary data.</text>
</comment>
<feature type="region of interest" description="Disordered" evidence="2">
    <location>
        <begin position="1039"/>
        <end position="1076"/>
    </location>
</feature>
<dbReference type="Pfam" id="PF00176">
    <property type="entry name" value="SNF2-rel_dom"/>
    <property type="match status" value="1"/>
</dbReference>
<dbReference type="Pfam" id="PF12419">
    <property type="entry name" value="DUF3670"/>
    <property type="match status" value="1"/>
</dbReference>
<feature type="domain" description="Helicase ATP-binding" evidence="3">
    <location>
        <begin position="566"/>
        <end position="735"/>
    </location>
</feature>
<dbReference type="AlphaFoldDB" id="A0A418Q6G0"/>
<dbReference type="SUPFAM" id="SSF52540">
    <property type="entry name" value="P-loop containing nucleoside triphosphate hydrolases"/>
    <property type="match status" value="2"/>
</dbReference>